<protein>
    <submittedName>
        <fullName evidence="2">Uncharacterized protein</fullName>
    </submittedName>
</protein>
<name>A0A0F9FEL0_9ZZZZ</name>
<feature type="transmembrane region" description="Helical" evidence="1">
    <location>
        <begin position="55"/>
        <end position="80"/>
    </location>
</feature>
<gene>
    <name evidence="2" type="ORF">LCGC14_1961190</name>
</gene>
<keyword evidence="1" id="KW-0472">Membrane</keyword>
<feature type="non-terminal residue" evidence="2">
    <location>
        <position position="1"/>
    </location>
</feature>
<proteinExistence type="predicted"/>
<feature type="transmembrane region" description="Helical" evidence="1">
    <location>
        <begin position="7"/>
        <end position="35"/>
    </location>
</feature>
<evidence type="ECO:0000256" key="1">
    <source>
        <dbReference type="SAM" id="Phobius"/>
    </source>
</evidence>
<feature type="transmembrane region" description="Helical" evidence="1">
    <location>
        <begin position="101"/>
        <end position="120"/>
    </location>
</feature>
<evidence type="ECO:0000313" key="2">
    <source>
        <dbReference type="EMBL" id="KKL84789.1"/>
    </source>
</evidence>
<dbReference type="AlphaFoldDB" id="A0A0F9FEL0"/>
<keyword evidence="1" id="KW-0812">Transmembrane</keyword>
<dbReference type="EMBL" id="LAZR01021602">
    <property type="protein sequence ID" value="KKL84789.1"/>
    <property type="molecule type" value="Genomic_DNA"/>
</dbReference>
<comment type="caution">
    <text evidence="2">The sequence shown here is derived from an EMBL/GenBank/DDBJ whole genome shotgun (WGS) entry which is preliminary data.</text>
</comment>
<reference evidence="2" key="1">
    <citation type="journal article" date="2015" name="Nature">
        <title>Complex archaea that bridge the gap between prokaryotes and eukaryotes.</title>
        <authorList>
            <person name="Spang A."/>
            <person name="Saw J.H."/>
            <person name="Jorgensen S.L."/>
            <person name="Zaremba-Niedzwiedzka K."/>
            <person name="Martijn J."/>
            <person name="Lind A.E."/>
            <person name="van Eijk R."/>
            <person name="Schleper C."/>
            <person name="Guy L."/>
            <person name="Ettema T.J."/>
        </authorList>
    </citation>
    <scope>NUCLEOTIDE SEQUENCE</scope>
</reference>
<organism evidence="2">
    <name type="scientific">marine sediment metagenome</name>
    <dbReference type="NCBI Taxonomy" id="412755"/>
    <lineage>
        <taxon>unclassified sequences</taxon>
        <taxon>metagenomes</taxon>
        <taxon>ecological metagenomes</taxon>
    </lineage>
</organism>
<accession>A0A0F9FEL0</accession>
<sequence>KELFLRYAYMLVPMGLLAWIAFSFPLIMVNGSYIVSVLSDPMGTGWDLFGTANFPWTPVLTAWLVPIQLAVLIGGFLVSADYGYKLSRQTYGDGAAARRGFLPLLVFLTGVTVLFGWLYGG</sequence>
<keyword evidence="1" id="KW-1133">Transmembrane helix</keyword>